<dbReference type="Pfam" id="PF12520">
    <property type="entry name" value="DUF3723"/>
    <property type="match status" value="1"/>
</dbReference>
<dbReference type="AlphaFoldDB" id="A0A6A5S8J9"/>
<keyword evidence="2" id="KW-1185">Reference proteome</keyword>
<protein>
    <submittedName>
        <fullName evidence="1">Uncharacterized protein</fullName>
    </submittedName>
</protein>
<organism evidence="1 2">
    <name type="scientific">Clathrospora elynae</name>
    <dbReference type="NCBI Taxonomy" id="706981"/>
    <lineage>
        <taxon>Eukaryota</taxon>
        <taxon>Fungi</taxon>
        <taxon>Dikarya</taxon>
        <taxon>Ascomycota</taxon>
        <taxon>Pezizomycotina</taxon>
        <taxon>Dothideomycetes</taxon>
        <taxon>Pleosporomycetidae</taxon>
        <taxon>Pleosporales</taxon>
        <taxon>Diademaceae</taxon>
        <taxon>Clathrospora</taxon>
    </lineage>
</organism>
<name>A0A6A5S8J9_9PLEO</name>
<evidence type="ECO:0000313" key="1">
    <source>
        <dbReference type="EMBL" id="KAF1934756.1"/>
    </source>
</evidence>
<dbReference type="InterPro" id="IPR022198">
    <property type="entry name" value="DUF3723"/>
</dbReference>
<gene>
    <name evidence="1" type="ORF">EJ02DRAFT_489096</name>
</gene>
<dbReference type="Proteomes" id="UP000800038">
    <property type="component" value="Unassembled WGS sequence"/>
</dbReference>
<reference evidence="1" key="1">
    <citation type="journal article" date="2020" name="Stud. Mycol.">
        <title>101 Dothideomycetes genomes: a test case for predicting lifestyles and emergence of pathogens.</title>
        <authorList>
            <person name="Haridas S."/>
            <person name="Albert R."/>
            <person name="Binder M."/>
            <person name="Bloem J."/>
            <person name="Labutti K."/>
            <person name="Salamov A."/>
            <person name="Andreopoulos B."/>
            <person name="Baker S."/>
            <person name="Barry K."/>
            <person name="Bills G."/>
            <person name="Bluhm B."/>
            <person name="Cannon C."/>
            <person name="Castanera R."/>
            <person name="Culley D."/>
            <person name="Daum C."/>
            <person name="Ezra D."/>
            <person name="Gonzalez J."/>
            <person name="Henrissat B."/>
            <person name="Kuo A."/>
            <person name="Liang C."/>
            <person name="Lipzen A."/>
            <person name="Lutzoni F."/>
            <person name="Magnuson J."/>
            <person name="Mondo S."/>
            <person name="Nolan M."/>
            <person name="Ohm R."/>
            <person name="Pangilinan J."/>
            <person name="Park H.-J."/>
            <person name="Ramirez L."/>
            <person name="Alfaro M."/>
            <person name="Sun H."/>
            <person name="Tritt A."/>
            <person name="Yoshinaga Y."/>
            <person name="Zwiers L.-H."/>
            <person name="Turgeon B."/>
            <person name="Goodwin S."/>
            <person name="Spatafora J."/>
            <person name="Crous P."/>
            <person name="Grigoriev I."/>
        </authorList>
    </citation>
    <scope>NUCLEOTIDE SEQUENCE</scope>
    <source>
        <strain evidence="1">CBS 161.51</strain>
    </source>
</reference>
<proteinExistence type="predicted"/>
<dbReference type="OrthoDB" id="4227485at2759"/>
<accession>A0A6A5S8J9</accession>
<dbReference type="EMBL" id="ML976382">
    <property type="protein sequence ID" value="KAF1934756.1"/>
    <property type="molecule type" value="Genomic_DNA"/>
</dbReference>
<sequence length="244" mass="28014">MFERVGKPEAQKRWWSRLEKSKPKDLRQLFRQPLLAAGFDALIDMPGLWAKLQLGALHRLLVLKCDEEMTLYLDHIAKAWKKILRYGDTMLPFLAVDAVTVHSLELLAPKHSDIDKSLVIDLMERGEIFPSQNDCGIRKTLVENICDFPGVIPSLWTFFKTLKYLEPLCKALRQLLGEQMKRTIRSSLTGLFFAPSKNMVQLNETEDVEIKVGLSQQDAMMVAYTELVYTKKGNRGTKTSRERT</sequence>
<evidence type="ECO:0000313" key="2">
    <source>
        <dbReference type="Proteomes" id="UP000800038"/>
    </source>
</evidence>